<name>A0A7W7KC99_9SPHN</name>
<dbReference type="InterPro" id="IPR036291">
    <property type="entry name" value="NAD(P)-bd_dom_sf"/>
</dbReference>
<dbReference type="PRINTS" id="PR00081">
    <property type="entry name" value="GDHRDH"/>
</dbReference>
<dbReference type="InterPro" id="IPR057326">
    <property type="entry name" value="KR_dom"/>
</dbReference>
<evidence type="ECO:0000313" key="5">
    <source>
        <dbReference type="Proteomes" id="UP000555448"/>
    </source>
</evidence>
<organism evidence="4 5">
    <name type="scientific">Novosphingobium chloroacetimidivorans</name>
    <dbReference type="NCBI Taxonomy" id="1428314"/>
    <lineage>
        <taxon>Bacteria</taxon>
        <taxon>Pseudomonadati</taxon>
        <taxon>Pseudomonadota</taxon>
        <taxon>Alphaproteobacteria</taxon>
        <taxon>Sphingomonadales</taxon>
        <taxon>Sphingomonadaceae</taxon>
        <taxon>Novosphingobium</taxon>
    </lineage>
</organism>
<comment type="caution">
    <text evidence="4">The sequence shown here is derived from an EMBL/GenBank/DDBJ whole genome shotgun (WGS) entry which is preliminary data.</text>
</comment>
<keyword evidence="2" id="KW-0560">Oxidoreductase</keyword>
<protein>
    <submittedName>
        <fullName evidence="4">Short-subunit dehydrogenase</fullName>
    </submittedName>
</protein>
<sequence>MGKHSVEALSGFVVVTGASSGIGLELAKLAAQDGASLLLVADRDLTEGVAAARAAGAPEVESLQVDLATDEGVEQVIARIGGRRVAALFANAGHGLGKGFLDQEWEEARHVIDTNVTGTVHLIHAVARQMRARNEGRILVTGSIAGHIPGTFQLVYNSTKAFIDDFCNGLSNELKDTNVVITCLEPGPVDTEFFERAGMLDTNAGQGSKSDPAKVARDGYKALLSGDLQITSGFMNKVQSFFSDILPDEVVAQMHRRMAEPKSGSTQPVHASS</sequence>
<evidence type="ECO:0000256" key="1">
    <source>
        <dbReference type="ARBA" id="ARBA00006484"/>
    </source>
</evidence>
<accession>A0A7W7KC99</accession>
<dbReference type="Pfam" id="PF00106">
    <property type="entry name" value="adh_short"/>
    <property type="match status" value="1"/>
</dbReference>
<dbReference type="RefSeq" id="WP_184248450.1">
    <property type="nucleotide sequence ID" value="NZ_JACHLR010000017.1"/>
</dbReference>
<dbReference type="AlphaFoldDB" id="A0A7W7KC99"/>
<proteinExistence type="inferred from homology"/>
<evidence type="ECO:0000256" key="2">
    <source>
        <dbReference type="ARBA" id="ARBA00023002"/>
    </source>
</evidence>
<dbReference type="InterPro" id="IPR020904">
    <property type="entry name" value="Sc_DH/Rdtase_CS"/>
</dbReference>
<feature type="domain" description="Ketoreductase" evidence="3">
    <location>
        <begin position="11"/>
        <end position="187"/>
    </location>
</feature>
<gene>
    <name evidence="4" type="ORF">HNO88_003518</name>
</gene>
<dbReference type="EMBL" id="JACHLR010000017">
    <property type="protein sequence ID" value="MBB4860177.1"/>
    <property type="molecule type" value="Genomic_DNA"/>
</dbReference>
<dbReference type="SUPFAM" id="SSF51735">
    <property type="entry name" value="NAD(P)-binding Rossmann-fold domains"/>
    <property type="match status" value="1"/>
</dbReference>
<evidence type="ECO:0000259" key="3">
    <source>
        <dbReference type="SMART" id="SM00822"/>
    </source>
</evidence>
<dbReference type="Proteomes" id="UP000555448">
    <property type="component" value="Unassembled WGS sequence"/>
</dbReference>
<dbReference type="Gene3D" id="3.40.50.720">
    <property type="entry name" value="NAD(P)-binding Rossmann-like Domain"/>
    <property type="match status" value="1"/>
</dbReference>
<dbReference type="InterPro" id="IPR002347">
    <property type="entry name" value="SDR_fam"/>
</dbReference>
<dbReference type="PANTHER" id="PTHR43391">
    <property type="entry name" value="RETINOL DEHYDROGENASE-RELATED"/>
    <property type="match status" value="1"/>
</dbReference>
<dbReference type="PROSITE" id="PS00061">
    <property type="entry name" value="ADH_SHORT"/>
    <property type="match status" value="1"/>
</dbReference>
<dbReference type="SMART" id="SM00822">
    <property type="entry name" value="PKS_KR"/>
    <property type="match status" value="1"/>
</dbReference>
<evidence type="ECO:0000313" key="4">
    <source>
        <dbReference type="EMBL" id="MBB4860177.1"/>
    </source>
</evidence>
<reference evidence="4 5" key="1">
    <citation type="submission" date="2020-08" db="EMBL/GenBank/DDBJ databases">
        <title>Functional genomics of gut bacteria from endangered species of beetles.</title>
        <authorList>
            <person name="Carlos-Shanley C."/>
        </authorList>
    </citation>
    <scope>NUCLEOTIDE SEQUENCE [LARGE SCALE GENOMIC DNA]</scope>
    <source>
        <strain evidence="4 5">S00245</strain>
    </source>
</reference>
<dbReference type="PANTHER" id="PTHR43391:SF12">
    <property type="entry name" value="OXIDOREDUCTASE EPHD-RELATED"/>
    <property type="match status" value="1"/>
</dbReference>
<dbReference type="CDD" id="cd05233">
    <property type="entry name" value="SDR_c"/>
    <property type="match status" value="1"/>
</dbReference>
<dbReference type="GO" id="GO:0016491">
    <property type="term" value="F:oxidoreductase activity"/>
    <property type="evidence" value="ECO:0007669"/>
    <property type="project" value="UniProtKB-KW"/>
</dbReference>
<keyword evidence="5" id="KW-1185">Reference proteome</keyword>
<comment type="similarity">
    <text evidence="1">Belongs to the short-chain dehydrogenases/reductases (SDR) family.</text>
</comment>